<gene>
    <name evidence="1" type="ORF">BDV96DRAFT_351530</name>
</gene>
<sequence length="247" mass="26746">MVVAEMGRTSSRGRRGERAIDVELGVSRCLRRDDGVRQHVEAFDRVGVAAAARGCRTGEVSHSDVVGEHCEDVRRLRSECRLLPGSRGSCLDGDSPALRICMETTRASLLWQAAAVRPEPERMPSLRRGADSRSCIARVWGWSCFAILTNVAAEAWRDAPSSARILSVALSVGIAEYSLAKTKLRGTDGNAVHYNISKLQIGGKALKNFGAVWSLFEPGPVQLPHGHLCPSTKAYGPSHETVFVPEG</sequence>
<evidence type="ECO:0000313" key="1">
    <source>
        <dbReference type="EMBL" id="KAF2119722.1"/>
    </source>
</evidence>
<protein>
    <submittedName>
        <fullName evidence="1">Uncharacterized protein</fullName>
    </submittedName>
</protein>
<name>A0A6A5ZJG5_9PLEO</name>
<proteinExistence type="predicted"/>
<keyword evidence="2" id="KW-1185">Reference proteome</keyword>
<organism evidence="1 2">
    <name type="scientific">Lophiotrema nucula</name>
    <dbReference type="NCBI Taxonomy" id="690887"/>
    <lineage>
        <taxon>Eukaryota</taxon>
        <taxon>Fungi</taxon>
        <taxon>Dikarya</taxon>
        <taxon>Ascomycota</taxon>
        <taxon>Pezizomycotina</taxon>
        <taxon>Dothideomycetes</taxon>
        <taxon>Pleosporomycetidae</taxon>
        <taxon>Pleosporales</taxon>
        <taxon>Lophiotremataceae</taxon>
        <taxon>Lophiotrema</taxon>
    </lineage>
</organism>
<dbReference type="AlphaFoldDB" id="A0A6A5ZJG5"/>
<evidence type="ECO:0000313" key="2">
    <source>
        <dbReference type="Proteomes" id="UP000799770"/>
    </source>
</evidence>
<dbReference type="Proteomes" id="UP000799770">
    <property type="component" value="Unassembled WGS sequence"/>
</dbReference>
<dbReference type="EMBL" id="ML977315">
    <property type="protein sequence ID" value="KAF2119722.1"/>
    <property type="molecule type" value="Genomic_DNA"/>
</dbReference>
<accession>A0A6A5ZJG5</accession>
<reference evidence="1" key="1">
    <citation type="journal article" date="2020" name="Stud. Mycol.">
        <title>101 Dothideomycetes genomes: a test case for predicting lifestyles and emergence of pathogens.</title>
        <authorList>
            <person name="Haridas S."/>
            <person name="Albert R."/>
            <person name="Binder M."/>
            <person name="Bloem J."/>
            <person name="Labutti K."/>
            <person name="Salamov A."/>
            <person name="Andreopoulos B."/>
            <person name="Baker S."/>
            <person name="Barry K."/>
            <person name="Bills G."/>
            <person name="Bluhm B."/>
            <person name="Cannon C."/>
            <person name="Castanera R."/>
            <person name="Culley D."/>
            <person name="Daum C."/>
            <person name="Ezra D."/>
            <person name="Gonzalez J."/>
            <person name="Henrissat B."/>
            <person name="Kuo A."/>
            <person name="Liang C."/>
            <person name="Lipzen A."/>
            <person name="Lutzoni F."/>
            <person name="Magnuson J."/>
            <person name="Mondo S."/>
            <person name="Nolan M."/>
            <person name="Ohm R."/>
            <person name="Pangilinan J."/>
            <person name="Park H.-J."/>
            <person name="Ramirez L."/>
            <person name="Alfaro M."/>
            <person name="Sun H."/>
            <person name="Tritt A."/>
            <person name="Yoshinaga Y."/>
            <person name="Zwiers L.-H."/>
            <person name="Turgeon B."/>
            <person name="Goodwin S."/>
            <person name="Spatafora J."/>
            <person name="Crous P."/>
            <person name="Grigoriev I."/>
        </authorList>
    </citation>
    <scope>NUCLEOTIDE SEQUENCE</scope>
    <source>
        <strain evidence="1">CBS 627.86</strain>
    </source>
</reference>